<dbReference type="EMBL" id="JAAALK010000282">
    <property type="protein sequence ID" value="KAG8081169.1"/>
    <property type="molecule type" value="Genomic_DNA"/>
</dbReference>
<evidence type="ECO:0000313" key="1">
    <source>
        <dbReference type="EMBL" id="KAG8081169.1"/>
    </source>
</evidence>
<comment type="caution">
    <text evidence="1">The sequence shown here is derived from an EMBL/GenBank/DDBJ whole genome shotgun (WGS) entry which is preliminary data.</text>
</comment>
<keyword evidence="2" id="KW-1185">Reference proteome</keyword>
<gene>
    <name evidence="1" type="ORF">GUJ93_ZPchr0007g4639</name>
</gene>
<dbReference type="AlphaFoldDB" id="A0A8J5W6K8"/>
<protein>
    <submittedName>
        <fullName evidence="1">Uncharacterized protein</fullName>
    </submittedName>
</protein>
<proteinExistence type="predicted"/>
<organism evidence="1 2">
    <name type="scientific">Zizania palustris</name>
    <name type="common">Northern wild rice</name>
    <dbReference type="NCBI Taxonomy" id="103762"/>
    <lineage>
        <taxon>Eukaryota</taxon>
        <taxon>Viridiplantae</taxon>
        <taxon>Streptophyta</taxon>
        <taxon>Embryophyta</taxon>
        <taxon>Tracheophyta</taxon>
        <taxon>Spermatophyta</taxon>
        <taxon>Magnoliopsida</taxon>
        <taxon>Liliopsida</taxon>
        <taxon>Poales</taxon>
        <taxon>Poaceae</taxon>
        <taxon>BOP clade</taxon>
        <taxon>Oryzoideae</taxon>
        <taxon>Oryzeae</taxon>
        <taxon>Zizaniinae</taxon>
        <taxon>Zizania</taxon>
    </lineage>
</organism>
<reference evidence="1" key="2">
    <citation type="submission" date="2021-02" db="EMBL/GenBank/DDBJ databases">
        <authorList>
            <person name="Kimball J.A."/>
            <person name="Haas M.W."/>
            <person name="Macchietto M."/>
            <person name="Kono T."/>
            <person name="Duquette J."/>
            <person name="Shao M."/>
        </authorList>
    </citation>
    <scope>NUCLEOTIDE SEQUENCE</scope>
    <source>
        <tissue evidence="1">Fresh leaf tissue</tissue>
    </source>
</reference>
<evidence type="ECO:0000313" key="2">
    <source>
        <dbReference type="Proteomes" id="UP000729402"/>
    </source>
</evidence>
<accession>A0A8J5W6K8</accession>
<sequence length="78" mass="8640">MIFCGRIRFSVARILVPQSVPVEEGEQRMSFNGSRFQSKIAMAAPSQTTTATHQYVLFPTHLSVEPASSILRLPAYAN</sequence>
<reference evidence="1" key="1">
    <citation type="journal article" date="2021" name="bioRxiv">
        <title>Whole Genome Assembly and Annotation of Northern Wild Rice, Zizania palustris L., Supports a Whole Genome Duplication in the Zizania Genus.</title>
        <authorList>
            <person name="Haas M."/>
            <person name="Kono T."/>
            <person name="Macchietto M."/>
            <person name="Millas R."/>
            <person name="McGilp L."/>
            <person name="Shao M."/>
            <person name="Duquette J."/>
            <person name="Hirsch C.N."/>
            <person name="Kimball J."/>
        </authorList>
    </citation>
    <scope>NUCLEOTIDE SEQUENCE</scope>
    <source>
        <tissue evidence="1">Fresh leaf tissue</tissue>
    </source>
</reference>
<name>A0A8J5W6K8_ZIZPA</name>
<dbReference type="Proteomes" id="UP000729402">
    <property type="component" value="Unassembled WGS sequence"/>
</dbReference>